<evidence type="ECO:0000313" key="2">
    <source>
        <dbReference type="EMBL" id="CAD8850615.1"/>
    </source>
</evidence>
<dbReference type="EMBL" id="HBFQ01035379">
    <property type="protein sequence ID" value="CAD8850615.1"/>
    <property type="molecule type" value="Transcribed_RNA"/>
</dbReference>
<protein>
    <submittedName>
        <fullName evidence="2">Uncharacterized protein</fullName>
    </submittedName>
</protein>
<gene>
    <name evidence="2" type="ORF">NSCI0253_LOCUS24965</name>
</gene>
<feature type="chain" id="PRO_5031544807" evidence="1">
    <location>
        <begin position="28"/>
        <end position="318"/>
    </location>
</feature>
<feature type="signal peptide" evidence="1">
    <location>
        <begin position="1"/>
        <end position="27"/>
    </location>
</feature>
<sequence>MSMCNVLRIVYFSVVLVSVQALRRAQAAKEFALIPPCAALLDFSKTLKYNKLPEHDQLSFLTGQGCIERNTKPHNLAYTCDSPSALACASPVTEVDNIRFMCCDYTYSSRTGPEIATMLGDHVHLWQTGMSTLVQIPKQVESGVPKMLVQVNVQPVIPYWETLGCEEGRISEVVFSGSSVGESNVTIRSGAIDSSDAFAIRVGNTAWQEVSWRTQTLDSVKSIVSTPAMTISAVISAKDPEHWGPDASATVTLGSISFEVQQQTAGSGDESKVVLDVAVHGTYSTSLGVGGWLSGQGSDLAMGTQPAPCMTISPPRVG</sequence>
<proteinExistence type="predicted"/>
<keyword evidence="1" id="KW-0732">Signal</keyword>
<reference evidence="2" key="1">
    <citation type="submission" date="2021-01" db="EMBL/GenBank/DDBJ databases">
        <authorList>
            <person name="Corre E."/>
            <person name="Pelletier E."/>
            <person name="Niang G."/>
            <person name="Scheremetjew M."/>
            <person name="Finn R."/>
            <person name="Kale V."/>
            <person name="Holt S."/>
            <person name="Cochrane G."/>
            <person name="Meng A."/>
            <person name="Brown T."/>
            <person name="Cohen L."/>
        </authorList>
    </citation>
    <scope>NUCLEOTIDE SEQUENCE</scope>
</reference>
<accession>A0A7S1ADH3</accession>
<dbReference type="AlphaFoldDB" id="A0A7S1ADH3"/>
<organism evidence="2">
    <name type="scientific">Noctiluca scintillans</name>
    <name type="common">Sea sparkle</name>
    <name type="synonym">Red tide dinoflagellate</name>
    <dbReference type="NCBI Taxonomy" id="2966"/>
    <lineage>
        <taxon>Eukaryota</taxon>
        <taxon>Sar</taxon>
        <taxon>Alveolata</taxon>
        <taxon>Dinophyceae</taxon>
        <taxon>Noctilucales</taxon>
        <taxon>Noctilucaceae</taxon>
        <taxon>Noctiluca</taxon>
    </lineage>
</organism>
<evidence type="ECO:0000256" key="1">
    <source>
        <dbReference type="SAM" id="SignalP"/>
    </source>
</evidence>
<name>A0A7S1ADH3_NOCSC</name>